<feature type="domain" description="Aminomethyltransferase C-terminal" evidence="1">
    <location>
        <begin position="25"/>
        <end position="71"/>
    </location>
</feature>
<dbReference type="InterPro" id="IPR027266">
    <property type="entry name" value="TrmE/GcvT-like"/>
</dbReference>
<evidence type="ECO:0000313" key="2">
    <source>
        <dbReference type="EMBL" id="MDA7089352.1"/>
    </source>
</evidence>
<comment type="caution">
    <text evidence="2">The sequence shown here is derived from an EMBL/GenBank/DDBJ whole genome shotgun (WGS) entry which is preliminary data.</text>
</comment>
<dbReference type="Proteomes" id="UP001212042">
    <property type="component" value="Unassembled WGS sequence"/>
</dbReference>
<evidence type="ECO:0000313" key="3">
    <source>
        <dbReference type="Proteomes" id="UP001212042"/>
    </source>
</evidence>
<keyword evidence="3" id="KW-1185">Reference proteome</keyword>
<accession>A0ABT4XMB5</accession>
<dbReference type="Gene3D" id="3.30.1360.120">
    <property type="entry name" value="Probable tRNA modification gtpase trme, domain 1"/>
    <property type="match status" value="1"/>
</dbReference>
<dbReference type="InterPro" id="IPR029043">
    <property type="entry name" value="GcvT/YgfZ_C"/>
</dbReference>
<sequence>GRSKPFSWIGWRGMNREDCVKADRKQLVGLKPVKTREVLPEGAQLVFDAKQAIPMSMVGHVTSSYYSTSMG</sequence>
<evidence type="ECO:0000259" key="1">
    <source>
        <dbReference type="Pfam" id="PF08669"/>
    </source>
</evidence>
<proteinExistence type="predicted"/>
<name>A0ABT4XMB5_9PSED</name>
<feature type="non-terminal residue" evidence="2">
    <location>
        <position position="1"/>
    </location>
</feature>
<protein>
    <submittedName>
        <fullName evidence="2">Glycine cleavage T C-terminal barrel domain-containing protein</fullName>
    </submittedName>
</protein>
<feature type="non-terminal residue" evidence="2">
    <location>
        <position position="71"/>
    </location>
</feature>
<dbReference type="EMBL" id="JAQJZJ010000056">
    <property type="protein sequence ID" value="MDA7089352.1"/>
    <property type="molecule type" value="Genomic_DNA"/>
</dbReference>
<dbReference type="Pfam" id="PF08669">
    <property type="entry name" value="GCV_T_C"/>
    <property type="match status" value="1"/>
</dbReference>
<reference evidence="2 3" key="1">
    <citation type="submission" date="2023-01" db="EMBL/GenBank/DDBJ databases">
        <title>Pseudomonas SA3-5T sp. nov., isolated from tidal flat sediment.</title>
        <authorList>
            <person name="Kim H.S."/>
            <person name="Kim J.-S."/>
            <person name="Suh M.K."/>
            <person name="Eom M.K."/>
            <person name="Lee J.-S."/>
        </authorList>
    </citation>
    <scope>NUCLEOTIDE SEQUENCE [LARGE SCALE GENOMIC DNA]</scope>
    <source>
        <strain evidence="2 3">SA3-5</strain>
    </source>
</reference>
<organism evidence="2 3">
    <name type="scientific">Pseudomonas aestuarii</name>
    <dbReference type="NCBI Taxonomy" id="3018340"/>
    <lineage>
        <taxon>Bacteria</taxon>
        <taxon>Pseudomonadati</taxon>
        <taxon>Pseudomonadota</taxon>
        <taxon>Gammaproteobacteria</taxon>
        <taxon>Pseudomonadales</taxon>
        <taxon>Pseudomonadaceae</taxon>
        <taxon>Pseudomonas</taxon>
    </lineage>
</organism>
<gene>
    <name evidence="2" type="ORF">PH586_23545</name>
</gene>
<dbReference type="SUPFAM" id="SSF101790">
    <property type="entry name" value="Aminomethyltransferase beta-barrel domain"/>
    <property type="match status" value="1"/>
</dbReference>
<dbReference type="InterPro" id="IPR013977">
    <property type="entry name" value="GcvT_C"/>
</dbReference>
<dbReference type="RefSeq" id="WP_271350227.1">
    <property type="nucleotide sequence ID" value="NZ_JAQJZJ010000056.1"/>
</dbReference>